<accession>A0ACC2JB13</accession>
<organism evidence="1 2">
    <name type="scientific">Lasiodiplodia mahajangana</name>
    <dbReference type="NCBI Taxonomy" id="1108764"/>
    <lineage>
        <taxon>Eukaryota</taxon>
        <taxon>Fungi</taxon>
        <taxon>Dikarya</taxon>
        <taxon>Ascomycota</taxon>
        <taxon>Pezizomycotina</taxon>
        <taxon>Dothideomycetes</taxon>
        <taxon>Dothideomycetes incertae sedis</taxon>
        <taxon>Botryosphaeriales</taxon>
        <taxon>Botryosphaeriaceae</taxon>
        <taxon>Lasiodiplodia</taxon>
    </lineage>
</organism>
<dbReference type="Proteomes" id="UP001153332">
    <property type="component" value="Unassembled WGS sequence"/>
</dbReference>
<proteinExistence type="predicted"/>
<protein>
    <submittedName>
        <fullName evidence="1">Uncharacterized protein</fullName>
    </submittedName>
</protein>
<evidence type="ECO:0000313" key="1">
    <source>
        <dbReference type="EMBL" id="KAJ8124591.1"/>
    </source>
</evidence>
<evidence type="ECO:0000313" key="2">
    <source>
        <dbReference type="Proteomes" id="UP001153332"/>
    </source>
</evidence>
<sequence>MSREKRFGISVIFAIGLVAVVASVVRLVSVIQYLGDVDGTYGASAFLLWTLAEMLCIFLVLCVPSAPKAIGNSTFLQYTTTTLRSLGAALLSSSRRGSSSDVEGRWPETPQERSPGGSYYKLSRDHIPLGAVNSKGQTPSISTNKPRKSNASKTDARSIGTSRSAGGESARVNES</sequence>
<reference evidence="1" key="1">
    <citation type="submission" date="2022-12" db="EMBL/GenBank/DDBJ databases">
        <title>Genome Sequence of Lasiodiplodia mahajangana.</title>
        <authorList>
            <person name="Buettner E."/>
        </authorList>
    </citation>
    <scope>NUCLEOTIDE SEQUENCE</scope>
    <source>
        <strain evidence="1">VT137</strain>
    </source>
</reference>
<comment type="caution">
    <text evidence="1">The sequence shown here is derived from an EMBL/GenBank/DDBJ whole genome shotgun (WGS) entry which is preliminary data.</text>
</comment>
<name>A0ACC2JB13_9PEZI</name>
<keyword evidence="2" id="KW-1185">Reference proteome</keyword>
<dbReference type="EMBL" id="JAPUUL010002909">
    <property type="protein sequence ID" value="KAJ8124591.1"/>
    <property type="molecule type" value="Genomic_DNA"/>
</dbReference>
<gene>
    <name evidence="1" type="ORF">O1611_g9049</name>
</gene>